<evidence type="ECO:0000313" key="2">
    <source>
        <dbReference type="Proteomes" id="UP000814140"/>
    </source>
</evidence>
<protein>
    <submittedName>
        <fullName evidence="1">Uncharacterized protein</fullName>
    </submittedName>
</protein>
<comment type="caution">
    <text evidence="1">The sequence shown here is derived from an EMBL/GenBank/DDBJ whole genome shotgun (WGS) entry which is preliminary data.</text>
</comment>
<reference evidence="1" key="2">
    <citation type="journal article" date="2022" name="New Phytol.">
        <title>Evolutionary transition to the ectomycorrhizal habit in the genomes of a hyperdiverse lineage of mushroom-forming fungi.</title>
        <authorList>
            <person name="Looney B."/>
            <person name="Miyauchi S."/>
            <person name="Morin E."/>
            <person name="Drula E."/>
            <person name="Courty P.E."/>
            <person name="Kohler A."/>
            <person name="Kuo A."/>
            <person name="LaButti K."/>
            <person name="Pangilinan J."/>
            <person name="Lipzen A."/>
            <person name="Riley R."/>
            <person name="Andreopoulos W."/>
            <person name="He G."/>
            <person name="Johnson J."/>
            <person name="Nolan M."/>
            <person name="Tritt A."/>
            <person name="Barry K.W."/>
            <person name="Grigoriev I.V."/>
            <person name="Nagy L.G."/>
            <person name="Hibbett D."/>
            <person name="Henrissat B."/>
            <person name="Matheny P.B."/>
            <person name="Labbe J."/>
            <person name="Martin F.M."/>
        </authorList>
    </citation>
    <scope>NUCLEOTIDE SEQUENCE</scope>
    <source>
        <strain evidence="1">HHB10654</strain>
    </source>
</reference>
<gene>
    <name evidence="1" type="ORF">BV25DRAFT_667943</name>
</gene>
<sequence>MLRPREDVGAALIHCCSLILLYPRCIRCEQSSHSLLIMPLKSGYSAIIYRAPAEYIGRTRTRSSPRALSAIELSFSHFIELNGRYRQP</sequence>
<evidence type="ECO:0000313" key="1">
    <source>
        <dbReference type="EMBL" id="KAI0062294.1"/>
    </source>
</evidence>
<reference evidence="1" key="1">
    <citation type="submission" date="2021-03" db="EMBL/GenBank/DDBJ databases">
        <authorList>
            <consortium name="DOE Joint Genome Institute"/>
            <person name="Ahrendt S."/>
            <person name="Looney B.P."/>
            <person name="Miyauchi S."/>
            <person name="Morin E."/>
            <person name="Drula E."/>
            <person name="Courty P.E."/>
            <person name="Chicoki N."/>
            <person name="Fauchery L."/>
            <person name="Kohler A."/>
            <person name="Kuo A."/>
            <person name="Labutti K."/>
            <person name="Pangilinan J."/>
            <person name="Lipzen A."/>
            <person name="Riley R."/>
            <person name="Andreopoulos W."/>
            <person name="He G."/>
            <person name="Johnson J."/>
            <person name="Barry K.W."/>
            <person name="Grigoriev I.V."/>
            <person name="Nagy L."/>
            <person name="Hibbett D."/>
            <person name="Henrissat B."/>
            <person name="Matheny P.B."/>
            <person name="Labbe J."/>
            <person name="Martin F."/>
        </authorList>
    </citation>
    <scope>NUCLEOTIDE SEQUENCE</scope>
    <source>
        <strain evidence="1">HHB10654</strain>
    </source>
</reference>
<proteinExistence type="predicted"/>
<name>A0ACB8T0U4_9AGAM</name>
<keyword evidence="2" id="KW-1185">Reference proteome</keyword>
<dbReference type="EMBL" id="MU277208">
    <property type="protein sequence ID" value="KAI0062294.1"/>
    <property type="molecule type" value="Genomic_DNA"/>
</dbReference>
<dbReference type="Proteomes" id="UP000814140">
    <property type="component" value="Unassembled WGS sequence"/>
</dbReference>
<organism evidence="1 2">
    <name type="scientific">Artomyces pyxidatus</name>
    <dbReference type="NCBI Taxonomy" id="48021"/>
    <lineage>
        <taxon>Eukaryota</taxon>
        <taxon>Fungi</taxon>
        <taxon>Dikarya</taxon>
        <taxon>Basidiomycota</taxon>
        <taxon>Agaricomycotina</taxon>
        <taxon>Agaricomycetes</taxon>
        <taxon>Russulales</taxon>
        <taxon>Auriscalpiaceae</taxon>
        <taxon>Artomyces</taxon>
    </lineage>
</organism>
<accession>A0ACB8T0U4</accession>